<evidence type="ECO:0000313" key="2">
    <source>
        <dbReference type="Proteomes" id="UP000554482"/>
    </source>
</evidence>
<evidence type="ECO:0000313" key="1">
    <source>
        <dbReference type="EMBL" id="KAF5196415.1"/>
    </source>
</evidence>
<keyword evidence="2" id="KW-1185">Reference proteome</keyword>
<reference evidence="1 2" key="1">
    <citation type="submission" date="2020-06" db="EMBL/GenBank/DDBJ databases">
        <title>Transcriptomic and genomic resources for Thalictrum thalictroides and T. hernandezii: Facilitating candidate gene discovery in an emerging model plant lineage.</title>
        <authorList>
            <person name="Arias T."/>
            <person name="Riano-Pachon D.M."/>
            <person name="Di Stilio V.S."/>
        </authorList>
    </citation>
    <scope>NUCLEOTIDE SEQUENCE [LARGE SCALE GENOMIC DNA]</scope>
    <source>
        <strain evidence="2">cv. WT478/WT964</strain>
        <tissue evidence="1">Leaves</tissue>
    </source>
</reference>
<protein>
    <submittedName>
        <fullName evidence="1">Uncharacterized protein</fullName>
    </submittedName>
</protein>
<proteinExistence type="predicted"/>
<accession>A0A7J6WJ01</accession>
<dbReference type="EMBL" id="JABWDY010016026">
    <property type="protein sequence ID" value="KAF5196415.1"/>
    <property type="molecule type" value="Genomic_DNA"/>
</dbReference>
<name>A0A7J6WJ01_THATH</name>
<organism evidence="1 2">
    <name type="scientific">Thalictrum thalictroides</name>
    <name type="common">Rue-anemone</name>
    <name type="synonym">Anemone thalictroides</name>
    <dbReference type="NCBI Taxonomy" id="46969"/>
    <lineage>
        <taxon>Eukaryota</taxon>
        <taxon>Viridiplantae</taxon>
        <taxon>Streptophyta</taxon>
        <taxon>Embryophyta</taxon>
        <taxon>Tracheophyta</taxon>
        <taxon>Spermatophyta</taxon>
        <taxon>Magnoliopsida</taxon>
        <taxon>Ranunculales</taxon>
        <taxon>Ranunculaceae</taxon>
        <taxon>Thalictroideae</taxon>
        <taxon>Thalictrum</taxon>
    </lineage>
</organism>
<comment type="caution">
    <text evidence="1">The sequence shown here is derived from an EMBL/GenBank/DDBJ whole genome shotgun (WGS) entry which is preliminary data.</text>
</comment>
<sequence>MLTIFFSGSINGPVSALETQCPNVYRIAQLKHGLLSAHYARVNNEIQLQLHIRRNPRTWEGYEDIALLNFLHTQQLLGE</sequence>
<dbReference type="AlphaFoldDB" id="A0A7J6WJ01"/>
<gene>
    <name evidence="1" type="ORF">FRX31_013998</name>
</gene>
<dbReference type="Proteomes" id="UP000554482">
    <property type="component" value="Unassembled WGS sequence"/>
</dbReference>